<name>X0SPP2_9ZZZZ</name>
<comment type="caution">
    <text evidence="1">The sequence shown here is derived from an EMBL/GenBank/DDBJ whole genome shotgun (WGS) entry which is preliminary data.</text>
</comment>
<proteinExistence type="predicted"/>
<gene>
    <name evidence="1" type="ORF">S01H1_14305</name>
</gene>
<dbReference type="EMBL" id="BARS01007431">
    <property type="protein sequence ID" value="GAF83024.1"/>
    <property type="molecule type" value="Genomic_DNA"/>
</dbReference>
<dbReference type="AlphaFoldDB" id="X0SPP2"/>
<accession>X0SPP2</accession>
<organism evidence="1">
    <name type="scientific">marine sediment metagenome</name>
    <dbReference type="NCBI Taxonomy" id="412755"/>
    <lineage>
        <taxon>unclassified sequences</taxon>
        <taxon>metagenomes</taxon>
        <taxon>ecological metagenomes</taxon>
    </lineage>
</organism>
<protein>
    <submittedName>
        <fullName evidence="1">Uncharacterized protein</fullName>
    </submittedName>
</protein>
<sequence length="61" mass="7075">MKNGYPATWVRCPKCGTKIFREEEYNTDYCINIQLRLELDNASFHSKLLAHSLANVHPHSI</sequence>
<reference evidence="1" key="1">
    <citation type="journal article" date="2014" name="Front. Microbiol.">
        <title>High frequency of phylogenetically diverse reductive dehalogenase-homologous genes in deep subseafloor sedimentary metagenomes.</title>
        <authorList>
            <person name="Kawai M."/>
            <person name="Futagami T."/>
            <person name="Toyoda A."/>
            <person name="Takaki Y."/>
            <person name="Nishi S."/>
            <person name="Hori S."/>
            <person name="Arai W."/>
            <person name="Tsubouchi T."/>
            <person name="Morono Y."/>
            <person name="Uchiyama I."/>
            <person name="Ito T."/>
            <person name="Fujiyama A."/>
            <person name="Inagaki F."/>
            <person name="Takami H."/>
        </authorList>
    </citation>
    <scope>NUCLEOTIDE SEQUENCE</scope>
    <source>
        <strain evidence="1">Expedition CK06-06</strain>
    </source>
</reference>
<evidence type="ECO:0000313" key="1">
    <source>
        <dbReference type="EMBL" id="GAF83024.1"/>
    </source>
</evidence>